<sequence length="73" mass="7284">MADDPRLDSGSAAYTRLAATADQCLEQGQQRWVAALDRQATLLDALAQRGVAVASGSVDAPANASEGAGGGAP</sequence>
<dbReference type="STRING" id="391625.PPSIR1_06446"/>
<protein>
    <submittedName>
        <fullName evidence="1">Uncharacterized protein</fullName>
    </submittedName>
</protein>
<evidence type="ECO:0000313" key="1">
    <source>
        <dbReference type="EMBL" id="EDM74506.1"/>
    </source>
</evidence>
<organism evidence="1 2">
    <name type="scientific">Plesiocystis pacifica SIR-1</name>
    <dbReference type="NCBI Taxonomy" id="391625"/>
    <lineage>
        <taxon>Bacteria</taxon>
        <taxon>Pseudomonadati</taxon>
        <taxon>Myxococcota</taxon>
        <taxon>Polyangia</taxon>
        <taxon>Nannocystales</taxon>
        <taxon>Nannocystaceae</taxon>
        <taxon>Plesiocystis</taxon>
    </lineage>
</organism>
<name>A6GHZ9_9BACT</name>
<proteinExistence type="predicted"/>
<dbReference type="RefSeq" id="WP_006976335.1">
    <property type="nucleotide sequence ID" value="NZ_ABCS01000127.1"/>
</dbReference>
<gene>
    <name evidence="1" type="ORF">PPSIR1_06446</name>
</gene>
<accession>A6GHZ9</accession>
<reference evidence="1 2" key="1">
    <citation type="submission" date="2007-06" db="EMBL/GenBank/DDBJ databases">
        <authorList>
            <person name="Shimkets L."/>
            <person name="Ferriera S."/>
            <person name="Johnson J."/>
            <person name="Kravitz S."/>
            <person name="Beeson K."/>
            <person name="Sutton G."/>
            <person name="Rogers Y.-H."/>
            <person name="Friedman R."/>
            <person name="Frazier M."/>
            <person name="Venter J.C."/>
        </authorList>
    </citation>
    <scope>NUCLEOTIDE SEQUENCE [LARGE SCALE GENOMIC DNA]</scope>
    <source>
        <strain evidence="1 2">SIR-1</strain>
    </source>
</reference>
<comment type="caution">
    <text evidence="1">The sequence shown here is derived from an EMBL/GenBank/DDBJ whole genome shotgun (WGS) entry which is preliminary data.</text>
</comment>
<dbReference type="AlphaFoldDB" id="A6GHZ9"/>
<evidence type="ECO:0000313" key="2">
    <source>
        <dbReference type="Proteomes" id="UP000005801"/>
    </source>
</evidence>
<dbReference type="EMBL" id="ABCS01000127">
    <property type="protein sequence ID" value="EDM74506.1"/>
    <property type="molecule type" value="Genomic_DNA"/>
</dbReference>
<dbReference type="Proteomes" id="UP000005801">
    <property type="component" value="Unassembled WGS sequence"/>
</dbReference>
<keyword evidence="2" id="KW-1185">Reference proteome</keyword>